<evidence type="ECO:0000256" key="2">
    <source>
        <dbReference type="SAM" id="Phobius"/>
    </source>
</evidence>
<dbReference type="EMBL" id="BAAAZP010000156">
    <property type="protein sequence ID" value="GAA3698977.1"/>
    <property type="molecule type" value="Genomic_DNA"/>
</dbReference>
<sequence>MSNGARHALGAVAGLLLPPLLAVALWYGVGELTLQAQQTFQISWVALGVLAAAGIILAFLAGSRLSPVASLLGGLAFTGVGVLPFVELSTGLRLLPDDLLPAFLRNGLMTLTYSGLQLMLGVALLVVSAIPSRWRSLAEPADYDGYDGYETSWQSAPSPYLPQHGGPEDATRPMYRE</sequence>
<organism evidence="3 4">
    <name type="scientific">Nonomuraea antimicrobica</name>
    <dbReference type="NCBI Taxonomy" id="561173"/>
    <lineage>
        <taxon>Bacteria</taxon>
        <taxon>Bacillati</taxon>
        <taxon>Actinomycetota</taxon>
        <taxon>Actinomycetes</taxon>
        <taxon>Streptosporangiales</taxon>
        <taxon>Streptosporangiaceae</taxon>
        <taxon>Nonomuraea</taxon>
    </lineage>
</organism>
<keyword evidence="4" id="KW-1185">Reference proteome</keyword>
<reference evidence="4" key="1">
    <citation type="journal article" date="2019" name="Int. J. Syst. Evol. Microbiol.">
        <title>The Global Catalogue of Microorganisms (GCM) 10K type strain sequencing project: providing services to taxonomists for standard genome sequencing and annotation.</title>
        <authorList>
            <consortium name="The Broad Institute Genomics Platform"/>
            <consortium name="The Broad Institute Genome Sequencing Center for Infectious Disease"/>
            <person name="Wu L."/>
            <person name="Ma J."/>
        </authorList>
    </citation>
    <scope>NUCLEOTIDE SEQUENCE [LARGE SCALE GENOMIC DNA]</scope>
    <source>
        <strain evidence="4">JCM 16904</strain>
    </source>
</reference>
<dbReference type="Proteomes" id="UP001500902">
    <property type="component" value="Unassembled WGS sequence"/>
</dbReference>
<feature type="transmembrane region" description="Helical" evidence="2">
    <location>
        <begin position="7"/>
        <end position="29"/>
    </location>
</feature>
<keyword evidence="2" id="KW-0472">Membrane</keyword>
<feature type="transmembrane region" description="Helical" evidence="2">
    <location>
        <begin position="41"/>
        <end position="61"/>
    </location>
</feature>
<evidence type="ECO:0000313" key="4">
    <source>
        <dbReference type="Proteomes" id="UP001500902"/>
    </source>
</evidence>
<keyword evidence="2" id="KW-0812">Transmembrane</keyword>
<protein>
    <submittedName>
        <fullName evidence="3">Uncharacterized protein</fullName>
    </submittedName>
</protein>
<name>A0ABP7D4C4_9ACTN</name>
<accession>A0ABP7D4C4</accession>
<dbReference type="RefSeq" id="WP_344889519.1">
    <property type="nucleotide sequence ID" value="NZ_BAAAZP010000156.1"/>
</dbReference>
<comment type="caution">
    <text evidence="3">The sequence shown here is derived from an EMBL/GenBank/DDBJ whole genome shotgun (WGS) entry which is preliminary data.</text>
</comment>
<feature type="region of interest" description="Disordered" evidence="1">
    <location>
        <begin position="154"/>
        <end position="177"/>
    </location>
</feature>
<evidence type="ECO:0000313" key="3">
    <source>
        <dbReference type="EMBL" id="GAA3698977.1"/>
    </source>
</evidence>
<feature type="transmembrane region" description="Helical" evidence="2">
    <location>
        <begin position="106"/>
        <end position="127"/>
    </location>
</feature>
<keyword evidence="2" id="KW-1133">Transmembrane helix</keyword>
<feature type="transmembrane region" description="Helical" evidence="2">
    <location>
        <begin position="68"/>
        <end position="86"/>
    </location>
</feature>
<gene>
    <name evidence="3" type="ORF">GCM10022224_076160</name>
</gene>
<feature type="compositionally biased region" description="Basic and acidic residues" evidence="1">
    <location>
        <begin position="166"/>
        <end position="177"/>
    </location>
</feature>
<proteinExistence type="predicted"/>
<evidence type="ECO:0000256" key="1">
    <source>
        <dbReference type="SAM" id="MobiDB-lite"/>
    </source>
</evidence>